<feature type="transmembrane region" description="Helical" evidence="7">
    <location>
        <begin position="92"/>
        <end position="109"/>
    </location>
</feature>
<accession>A0A8J4ED48</accession>
<keyword evidence="5 7" id="KW-0472">Membrane</keyword>
<dbReference type="GO" id="GO:0022857">
    <property type="term" value="F:transmembrane transporter activity"/>
    <property type="evidence" value="ECO:0007669"/>
    <property type="project" value="InterPro"/>
</dbReference>
<feature type="compositionally biased region" description="Low complexity" evidence="6">
    <location>
        <begin position="380"/>
        <end position="396"/>
    </location>
</feature>
<evidence type="ECO:0000256" key="2">
    <source>
        <dbReference type="ARBA" id="ARBA00022475"/>
    </source>
</evidence>
<evidence type="ECO:0000256" key="5">
    <source>
        <dbReference type="ARBA" id="ARBA00023136"/>
    </source>
</evidence>
<organism evidence="8 9">
    <name type="scientific">Virgisporangium ochraceum</name>
    <dbReference type="NCBI Taxonomy" id="65505"/>
    <lineage>
        <taxon>Bacteria</taxon>
        <taxon>Bacillati</taxon>
        <taxon>Actinomycetota</taxon>
        <taxon>Actinomycetes</taxon>
        <taxon>Micromonosporales</taxon>
        <taxon>Micromonosporaceae</taxon>
        <taxon>Virgisporangium</taxon>
    </lineage>
</organism>
<feature type="compositionally biased region" description="Pro residues" evidence="6">
    <location>
        <begin position="367"/>
        <end position="379"/>
    </location>
</feature>
<feature type="region of interest" description="Disordered" evidence="6">
    <location>
        <begin position="356"/>
        <end position="404"/>
    </location>
</feature>
<sequence length="404" mass="41622">MKGRLDPVRILPPIIAPIGALLLAVGVSALVLTLGGNEVFSTFEAMYDYGTRPGTINSILNKSVYYYLGAIAAAIGFRMGLFNIGIDGQYRLAVLIAGALGGASFTQGLPGPLRIVLMILAAMLVGAAWAGIAGVLKVTRGVSEVISTIMLNFIAGGLFAWLLTPDLLGVRAPGSNSVTTPILSEDAWIPGILLIPGTNARFFGFGILAALVGVAYWFMIERTRFGYDLRATGRSPSAAVASGVDAKRMVVVTMCLSGAVAGLVGLPELLGQTHAVAENVGGYGFTGIAIALLGRNHPIGMLLGAMLWGALENSAQILDLNDIPRETVTIMQGTTVLAVVVAYELAARVGRRIQQKRVGESTGTAAAPPPEPVAAPPSEPIAAPAAPAGEAGPTAPNKDQEAGS</sequence>
<evidence type="ECO:0000256" key="4">
    <source>
        <dbReference type="ARBA" id="ARBA00022989"/>
    </source>
</evidence>
<evidence type="ECO:0000256" key="1">
    <source>
        <dbReference type="ARBA" id="ARBA00004651"/>
    </source>
</evidence>
<feature type="transmembrane region" description="Helical" evidence="7">
    <location>
        <begin position="115"/>
        <end position="136"/>
    </location>
</feature>
<keyword evidence="9" id="KW-1185">Reference proteome</keyword>
<dbReference type="AlphaFoldDB" id="A0A8J4ED48"/>
<keyword evidence="3 7" id="KW-0812">Transmembrane</keyword>
<evidence type="ECO:0000256" key="7">
    <source>
        <dbReference type="SAM" id="Phobius"/>
    </source>
</evidence>
<protein>
    <submittedName>
        <fullName evidence="8">ABC transporter permease</fullName>
    </submittedName>
</protein>
<comment type="subcellular location">
    <subcellularLocation>
        <location evidence="1">Cell membrane</location>
        <topology evidence="1">Multi-pass membrane protein</topology>
    </subcellularLocation>
</comment>
<dbReference type="Pfam" id="PF02653">
    <property type="entry name" value="BPD_transp_2"/>
    <property type="match status" value="1"/>
</dbReference>
<dbReference type="CDD" id="cd06580">
    <property type="entry name" value="TM_PBP1_transp_TpRbsC_like"/>
    <property type="match status" value="1"/>
</dbReference>
<dbReference type="Proteomes" id="UP000635606">
    <property type="component" value="Unassembled WGS sequence"/>
</dbReference>
<evidence type="ECO:0000256" key="6">
    <source>
        <dbReference type="SAM" id="MobiDB-lite"/>
    </source>
</evidence>
<comment type="caution">
    <text evidence="8">The sequence shown here is derived from an EMBL/GenBank/DDBJ whole genome shotgun (WGS) entry which is preliminary data.</text>
</comment>
<keyword evidence="4 7" id="KW-1133">Transmembrane helix</keyword>
<reference evidence="8" key="1">
    <citation type="submission" date="2021-01" db="EMBL/GenBank/DDBJ databases">
        <title>Whole genome shotgun sequence of Virgisporangium ochraceum NBRC 16418.</title>
        <authorList>
            <person name="Komaki H."/>
            <person name="Tamura T."/>
        </authorList>
    </citation>
    <scope>NUCLEOTIDE SEQUENCE</scope>
    <source>
        <strain evidence="8">NBRC 16418</strain>
    </source>
</reference>
<feature type="transmembrane region" description="Helical" evidence="7">
    <location>
        <begin position="145"/>
        <end position="163"/>
    </location>
</feature>
<evidence type="ECO:0000313" key="9">
    <source>
        <dbReference type="Proteomes" id="UP000635606"/>
    </source>
</evidence>
<dbReference type="InterPro" id="IPR001851">
    <property type="entry name" value="ABC_transp_permease"/>
</dbReference>
<gene>
    <name evidence="8" type="ORF">Voc01_052460</name>
</gene>
<proteinExistence type="predicted"/>
<feature type="transmembrane region" description="Helical" evidence="7">
    <location>
        <begin position="12"/>
        <end position="34"/>
    </location>
</feature>
<feature type="transmembrane region" description="Helical" evidence="7">
    <location>
        <begin position="330"/>
        <end position="347"/>
    </location>
</feature>
<name>A0A8J4ED48_9ACTN</name>
<feature type="transmembrane region" description="Helical" evidence="7">
    <location>
        <begin position="64"/>
        <end position="85"/>
    </location>
</feature>
<keyword evidence="2" id="KW-1003">Cell membrane</keyword>
<dbReference type="RefSeq" id="WP_203930233.1">
    <property type="nucleotide sequence ID" value="NZ_BOPH01000077.1"/>
</dbReference>
<dbReference type="GO" id="GO:0005886">
    <property type="term" value="C:plasma membrane"/>
    <property type="evidence" value="ECO:0007669"/>
    <property type="project" value="UniProtKB-SubCell"/>
</dbReference>
<dbReference type="PANTHER" id="PTHR47089:SF1">
    <property type="entry name" value="GUANOSINE ABC TRANSPORTER PERMEASE PROTEIN NUPP"/>
    <property type="match status" value="1"/>
</dbReference>
<feature type="transmembrane region" description="Helical" evidence="7">
    <location>
        <begin position="202"/>
        <end position="220"/>
    </location>
</feature>
<evidence type="ECO:0000313" key="8">
    <source>
        <dbReference type="EMBL" id="GIJ70329.1"/>
    </source>
</evidence>
<dbReference type="PANTHER" id="PTHR47089">
    <property type="entry name" value="ABC TRANSPORTER, PERMEASE PROTEIN"/>
    <property type="match status" value="1"/>
</dbReference>
<evidence type="ECO:0000256" key="3">
    <source>
        <dbReference type="ARBA" id="ARBA00022692"/>
    </source>
</evidence>
<dbReference type="EMBL" id="BOPH01000077">
    <property type="protein sequence ID" value="GIJ70329.1"/>
    <property type="molecule type" value="Genomic_DNA"/>
</dbReference>